<dbReference type="Proteomes" id="UP000523614">
    <property type="component" value="Unassembled WGS sequence"/>
</dbReference>
<comment type="caution">
    <text evidence="1">The sequence shown here is derived from an EMBL/GenBank/DDBJ whole genome shotgun (WGS) entry which is preliminary data.</text>
</comment>
<dbReference type="AlphaFoldDB" id="A0A847HDW2"/>
<dbReference type="SUPFAM" id="SSF53756">
    <property type="entry name" value="UDP-Glycosyltransferase/glycogen phosphorylase"/>
    <property type="match status" value="2"/>
</dbReference>
<accession>A0A847HDW2</accession>
<dbReference type="Pfam" id="PF13692">
    <property type="entry name" value="Glyco_trans_1_4"/>
    <property type="match status" value="1"/>
</dbReference>
<dbReference type="GO" id="GO:0016740">
    <property type="term" value="F:transferase activity"/>
    <property type="evidence" value="ECO:0007669"/>
    <property type="project" value="UniProtKB-KW"/>
</dbReference>
<feature type="non-terminal residue" evidence="1">
    <location>
        <position position="880"/>
    </location>
</feature>
<organism evidence="1 2">
    <name type="scientific">Corynebacterium marinum</name>
    <dbReference type="NCBI Taxonomy" id="349751"/>
    <lineage>
        <taxon>Bacteria</taxon>
        <taxon>Bacillati</taxon>
        <taxon>Actinomycetota</taxon>
        <taxon>Actinomycetes</taxon>
        <taxon>Mycobacteriales</taxon>
        <taxon>Corynebacteriaceae</taxon>
        <taxon>Corynebacterium</taxon>
    </lineage>
</organism>
<sequence>MGALEAEMDTVLPDGLLVVGAVPPPDGVRALLAELAEAGHTVRWASRGDARVEGASETHQLRTRLPGRHPRKLLVALAGALAPARQRLRLAAKFDPWFRGAVRGSSLVVATDGAAEATLPIARHFLPGVATARPSEAVPALQELLAATRARRALDAAAAEGRRVRDELGIAGRTDADVVAVAGGVFAAADGALEAGDDARAAELAALALDLLFHRELHSDALASPLVDDTARYLAPLRESAVGQLLTTPSGAPRLPGAARGGVTAVGVCPGPFGSFYRPVADELAAVPGATVTVRDLRAALPGLSNLGMQASFVRSRLDHARGRPVAGYDKAVELLTADDVLFVDWADKGALLASLLAPPTTRLVLRVHSVDLLRPWLHLVDWSRVDALICVSETMAGFARDLLGDRLAQVELRVLPPLVDPQRFDTAKTAGAGKTICMVGWAQRVKDPLWALEVFARLVADDDQWRLLLIGADFPARLPASGVRHAAEFRQRAMADDIRERISYVGFTHDLPAHLAGAGWVLCASRREAFPVGLAECLLSGAAPVIRDWPMMAGRGGARALYPSSWVVGTVDEAVQRFRSVSAAGAVATEGPQARETAERLLDPDLAGWRHQALILGDDRYLAAMEHHPDDAALGRFVAELLARPAADPALLRRCVALTRRIGLMSSEAPLLERLSALGLDPDAGRAAARLRARLRETSEGWWPTVADSPVTAPVAGRILHVLKVSRPQRQSGYSLRGWYTLHEQRNLGLDAIGVTALDFPDGESAAADGVEYRLEDVDGVPHYRLLRPAAPEGEQPDAYLQAWAEALAPLVAQLRPEVIHVHSGHRGFDSALVALAVGRAARVPVVYEVRGFFESLWTSDRSVAERGQTFERRRATEA</sequence>
<proteinExistence type="predicted"/>
<keyword evidence="1" id="KW-0808">Transferase</keyword>
<evidence type="ECO:0000313" key="2">
    <source>
        <dbReference type="Proteomes" id="UP000523614"/>
    </source>
</evidence>
<gene>
    <name evidence="1" type="ORF">GX570_11190</name>
</gene>
<dbReference type="Gene3D" id="3.40.50.2000">
    <property type="entry name" value="Glycogen Phosphorylase B"/>
    <property type="match status" value="3"/>
</dbReference>
<name>A0A847HDW2_9CORY</name>
<protein>
    <submittedName>
        <fullName evidence="1">Glycosyltransferase</fullName>
    </submittedName>
</protein>
<reference evidence="1 2" key="1">
    <citation type="journal article" date="2020" name="Biotechnol. Biofuels">
        <title>New insights from the biogas microbiome by comprehensive genome-resolved metagenomics of nearly 1600 species originating from multiple anaerobic digesters.</title>
        <authorList>
            <person name="Campanaro S."/>
            <person name="Treu L."/>
            <person name="Rodriguez-R L.M."/>
            <person name="Kovalovszki A."/>
            <person name="Ziels R.M."/>
            <person name="Maus I."/>
            <person name="Zhu X."/>
            <person name="Kougias P.G."/>
            <person name="Basile A."/>
            <person name="Luo G."/>
            <person name="Schluter A."/>
            <person name="Konstantinidis K.T."/>
            <person name="Angelidaki I."/>
        </authorList>
    </citation>
    <scope>NUCLEOTIDE SEQUENCE [LARGE SCALE GENOMIC DNA]</scope>
    <source>
        <strain evidence="1">AS06rmzACSIP_235</strain>
    </source>
</reference>
<evidence type="ECO:0000313" key="1">
    <source>
        <dbReference type="EMBL" id="NLF91890.1"/>
    </source>
</evidence>
<dbReference type="EMBL" id="JAAYYP010000408">
    <property type="protein sequence ID" value="NLF91890.1"/>
    <property type="molecule type" value="Genomic_DNA"/>
</dbReference>